<gene>
    <name evidence="2" type="ORF">CCGE525_30930</name>
</gene>
<dbReference type="AlphaFoldDB" id="A0A387FZS2"/>
<feature type="region of interest" description="Disordered" evidence="1">
    <location>
        <begin position="56"/>
        <end position="76"/>
    </location>
</feature>
<dbReference type="Proteomes" id="UP000282195">
    <property type="component" value="Plasmid pRCCGE525c"/>
</dbReference>
<sequence>MAGSRLSILSNKPRNLARRVASRVNRSGVVVRAFEFHEVAREPAHAFYARMSVENEEDIDLRSDRWSRSPPPPDFQ</sequence>
<dbReference type="KEGG" id="rjg:CCGE525_30930"/>
<evidence type="ECO:0000313" key="2">
    <source>
        <dbReference type="EMBL" id="AYG63823.1"/>
    </source>
</evidence>
<proteinExistence type="predicted"/>
<reference evidence="2 3" key="1">
    <citation type="submission" date="2018-10" db="EMBL/GenBank/DDBJ databases">
        <title>Rhizobium etli, R. leguminosarum and a new Rhizobium genospecies from Phaseolus dumosus.</title>
        <authorList>
            <person name="Ramirez-Puebla S.T."/>
            <person name="Rogel-Hernandez M.A."/>
            <person name="Guerrero G."/>
            <person name="Ormeno-Orrillo E."/>
            <person name="Martinez-Romero J.C."/>
            <person name="Negrete-Yankelevich S."/>
            <person name="Martinez-Romero E."/>
        </authorList>
    </citation>
    <scope>NUCLEOTIDE SEQUENCE [LARGE SCALE GENOMIC DNA]</scope>
    <source>
        <strain evidence="2 3">CCGE525</strain>
        <plasmid evidence="3">prccge525c</plasmid>
    </source>
</reference>
<dbReference type="OrthoDB" id="7998884at2"/>
<dbReference type="EMBL" id="CP032695">
    <property type="protein sequence ID" value="AYG63823.1"/>
    <property type="molecule type" value="Genomic_DNA"/>
</dbReference>
<organism evidence="2 3">
    <name type="scientific">Rhizobium jaguaris</name>
    <dbReference type="NCBI Taxonomy" id="1312183"/>
    <lineage>
        <taxon>Bacteria</taxon>
        <taxon>Pseudomonadati</taxon>
        <taxon>Pseudomonadota</taxon>
        <taxon>Alphaproteobacteria</taxon>
        <taxon>Hyphomicrobiales</taxon>
        <taxon>Rhizobiaceae</taxon>
        <taxon>Rhizobium/Agrobacterium group</taxon>
        <taxon>Rhizobium</taxon>
    </lineage>
</organism>
<protein>
    <submittedName>
        <fullName evidence="2">Plasmid stabilization protein</fullName>
    </submittedName>
</protein>
<keyword evidence="2" id="KW-0614">Plasmid</keyword>
<evidence type="ECO:0000256" key="1">
    <source>
        <dbReference type="SAM" id="MobiDB-lite"/>
    </source>
</evidence>
<keyword evidence="3" id="KW-1185">Reference proteome</keyword>
<name>A0A387FZS2_9HYPH</name>
<accession>A0A387FZS2</accession>
<evidence type="ECO:0000313" key="3">
    <source>
        <dbReference type="Proteomes" id="UP000282195"/>
    </source>
</evidence>
<geneLocation type="plasmid" evidence="3">
    <name>prccge525c</name>
</geneLocation>